<evidence type="ECO:0000313" key="4">
    <source>
        <dbReference type="EMBL" id="KAH6684955.1"/>
    </source>
</evidence>
<name>A0A9P8V8U4_9PEZI</name>
<evidence type="ECO:0000313" key="5">
    <source>
        <dbReference type="Proteomes" id="UP000770015"/>
    </source>
</evidence>
<evidence type="ECO:0000256" key="2">
    <source>
        <dbReference type="ARBA" id="ARBA00023002"/>
    </source>
</evidence>
<keyword evidence="2" id="KW-0560">Oxidoreductase</keyword>
<keyword evidence="5" id="KW-1185">Reference proteome</keyword>
<evidence type="ECO:0000259" key="3">
    <source>
        <dbReference type="Pfam" id="PF05368"/>
    </source>
</evidence>
<evidence type="ECO:0000256" key="1">
    <source>
        <dbReference type="ARBA" id="ARBA00022857"/>
    </source>
</evidence>
<proteinExistence type="predicted"/>
<feature type="domain" description="NmrA-like" evidence="3">
    <location>
        <begin position="2"/>
        <end position="216"/>
    </location>
</feature>
<dbReference type="SUPFAM" id="SSF51735">
    <property type="entry name" value="NAD(P)-binding Rossmann-fold domains"/>
    <property type="match status" value="1"/>
</dbReference>
<dbReference type="InterPro" id="IPR036291">
    <property type="entry name" value="NAD(P)-bd_dom_sf"/>
</dbReference>
<dbReference type="InterPro" id="IPR051609">
    <property type="entry name" value="NmrA/Isoflavone_reductase-like"/>
</dbReference>
<dbReference type="PANTHER" id="PTHR47706:SF9">
    <property type="entry name" value="NMRA-LIKE DOMAIN-CONTAINING PROTEIN-RELATED"/>
    <property type="match status" value="1"/>
</dbReference>
<gene>
    <name evidence="4" type="ORF">F5X68DRAFT_223078</name>
</gene>
<dbReference type="PANTHER" id="PTHR47706">
    <property type="entry name" value="NMRA-LIKE FAMILY PROTEIN"/>
    <property type="match status" value="1"/>
</dbReference>
<dbReference type="Gene3D" id="3.40.50.720">
    <property type="entry name" value="NAD(P)-binding Rossmann-like Domain"/>
    <property type="match status" value="1"/>
</dbReference>
<dbReference type="InterPro" id="IPR008030">
    <property type="entry name" value="NmrA-like"/>
</dbReference>
<dbReference type="GO" id="GO:0016491">
    <property type="term" value="F:oxidoreductase activity"/>
    <property type="evidence" value="ECO:0007669"/>
    <property type="project" value="UniProtKB-KW"/>
</dbReference>
<dbReference type="Proteomes" id="UP000770015">
    <property type="component" value="Unassembled WGS sequence"/>
</dbReference>
<dbReference type="AlphaFoldDB" id="A0A9P8V8U4"/>
<organism evidence="4 5">
    <name type="scientific">Plectosphaerella plurivora</name>
    <dbReference type="NCBI Taxonomy" id="936078"/>
    <lineage>
        <taxon>Eukaryota</taxon>
        <taxon>Fungi</taxon>
        <taxon>Dikarya</taxon>
        <taxon>Ascomycota</taxon>
        <taxon>Pezizomycotina</taxon>
        <taxon>Sordariomycetes</taxon>
        <taxon>Hypocreomycetidae</taxon>
        <taxon>Glomerellales</taxon>
        <taxon>Plectosphaerellaceae</taxon>
        <taxon>Plectosphaerella</taxon>
    </lineage>
</organism>
<comment type="caution">
    <text evidence="4">The sequence shown here is derived from an EMBL/GenBank/DDBJ whole genome shotgun (WGS) entry which is preliminary data.</text>
</comment>
<dbReference type="Pfam" id="PF05368">
    <property type="entry name" value="NmrA"/>
    <property type="match status" value="1"/>
</dbReference>
<accession>A0A9P8V8U4</accession>
<reference evidence="4" key="1">
    <citation type="journal article" date="2021" name="Nat. Commun.">
        <title>Genetic determinants of endophytism in the Arabidopsis root mycobiome.</title>
        <authorList>
            <person name="Mesny F."/>
            <person name="Miyauchi S."/>
            <person name="Thiergart T."/>
            <person name="Pickel B."/>
            <person name="Atanasova L."/>
            <person name="Karlsson M."/>
            <person name="Huettel B."/>
            <person name="Barry K.W."/>
            <person name="Haridas S."/>
            <person name="Chen C."/>
            <person name="Bauer D."/>
            <person name="Andreopoulos W."/>
            <person name="Pangilinan J."/>
            <person name="LaButti K."/>
            <person name="Riley R."/>
            <person name="Lipzen A."/>
            <person name="Clum A."/>
            <person name="Drula E."/>
            <person name="Henrissat B."/>
            <person name="Kohler A."/>
            <person name="Grigoriev I.V."/>
            <person name="Martin F.M."/>
            <person name="Hacquard S."/>
        </authorList>
    </citation>
    <scope>NUCLEOTIDE SEQUENCE</scope>
    <source>
        <strain evidence="4">MPI-SDFR-AT-0117</strain>
    </source>
</reference>
<keyword evidence="1" id="KW-0521">NADP</keyword>
<sequence length="290" mass="32186">MRVSILRATGQTGSVIVDALLTSTIPKLCDMVALIRPSSIQKTAVVDLKRKGVSIVEADLSGPEAALTQALAGTDVVISTIYGGSLMDEIPLINASKAAGAKRYLPCFFATVAPPKGALRLRDMKEYVLNHIKKIHLPFTVVDFGWWFQTADDIAGDGNVPFALTDVRDAGNHVARIIADPRTLNRRIFAYNEVMTQNQVYDLLERLSGETLERKYYQYWYSCGVRGDNTPEYAAYLGYLSTHELYPNAQWRSFKSYVQEVLEGKGKRAYEHLKDLPAVSAEKEAETTDA</sequence>
<dbReference type="EMBL" id="JAGSXJ010000016">
    <property type="protein sequence ID" value="KAH6684955.1"/>
    <property type="molecule type" value="Genomic_DNA"/>
</dbReference>
<protein>
    <recommendedName>
        <fullName evidence="3">NmrA-like domain-containing protein</fullName>
    </recommendedName>
</protein>
<dbReference type="OrthoDB" id="419598at2759"/>
<dbReference type="Gene3D" id="3.90.25.10">
    <property type="entry name" value="UDP-galactose 4-epimerase, domain 1"/>
    <property type="match status" value="1"/>
</dbReference>